<sequence>MDAIARDTLRATASALVDHPRGIVALDAPSDRPEGPDHDFLQLVATTPDLDDHLNGLVLPADALPRHTDDGRSFPRLLDARGLLPGVRADTGSASLPGSPGEVVTAGTDGLAERLAGYERAGIRFVACRSRTAVGNDVPTAWALRSNANVLARYARAAQDAGVVPLLHVGMVREGRHTAEQGAAALATALTRLLVELDDARVDLRAVVLSPATALPGLHSPQRIGPGDVARLTLEVLRLVLPPELPGVAVHGPAPDRDTAVAVLAGLQDPTAPWPVTFCFGRSLTGPAVRAWRGRTWLAHRAQVEIARGVERACTVLRPSRPPLRIA</sequence>
<dbReference type="GO" id="GO:0004332">
    <property type="term" value="F:fructose-bisphosphate aldolase activity"/>
    <property type="evidence" value="ECO:0007669"/>
    <property type="project" value="UniProtKB-EC"/>
</dbReference>
<dbReference type="EC" id="4.1.2.13" evidence="3"/>
<evidence type="ECO:0000256" key="5">
    <source>
        <dbReference type="ARBA" id="ARBA00023239"/>
    </source>
</evidence>
<name>A0A4R1I125_PSEEN</name>
<keyword evidence="4" id="KW-0324">Glycolysis</keyword>
<evidence type="ECO:0000256" key="3">
    <source>
        <dbReference type="ARBA" id="ARBA00013068"/>
    </source>
</evidence>
<comment type="similarity">
    <text evidence="2">Belongs to the class I fructose-bisphosphate aldolase family.</text>
</comment>
<dbReference type="EMBL" id="SMFZ01000001">
    <property type="protein sequence ID" value="TCK27225.1"/>
    <property type="molecule type" value="Genomic_DNA"/>
</dbReference>
<dbReference type="SUPFAM" id="SSF51569">
    <property type="entry name" value="Aldolase"/>
    <property type="match status" value="1"/>
</dbReference>
<evidence type="ECO:0000256" key="1">
    <source>
        <dbReference type="ARBA" id="ARBA00004714"/>
    </source>
</evidence>
<proteinExistence type="inferred from homology"/>
<dbReference type="InterPro" id="IPR013785">
    <property type="entry name" value="Aldolase_TIM"/>
</dbReference>
<evidence type="ECO:0000256" key="6">
    <source>
        <dbReference type="ARBA" id="ARBA00029799"/>
    </source>
</evidence>
<dbReference type="InterPro" id="IPR000741">
    <property type="entry name" value="FBA_I"/>
</dbReference>
<protein>
    <recommendedName>
        <fullName evidence="3">fructose-bisphosphate aldolase</fullName>
        <ecNumber evidence="3">4.1.2.13</ecNumber>
    </recommendedName>
    <alternativeName>
        <fullName evidence="6">Fructose-bisphosphate aldolase class I</fullName>
    </alternativeName>
</protein>
<evidence type="ECO:0000256" key="4">
    <source>
        <dbReference type="ARBA" id="ARBA00023152"/>
    </source>
</evidence>
<reference evidence="7 8" key="1">
    <citation type="submission" date="2019-03" db="EMBL/GenBank/DDBJ databases">
        <title>Sequencing the genomes of 1000 actinobacteria strains.</title>
        <authorList>
            <person name="Klenk H.-P."/>
        </authorList>
    </citation>
    <scope>NUCLEOTIDE SEQUENCE [LARGE SCALE GENOMIC DNA]</scope>
    <source>
        <strain evidence="7 8">DSM 44969</strain>
    </source>
</reference>
<dbReference type="GO" id="GO:0006096">
    <property type="term" value="P:glycolytic process"/>
    <property type="evidence" value="ECO:0007669"/>
    <property type="project" value="UniProtKB-UniPathway"/>
</dbReference>
<evidence type="ECO:0000256" key="2">
    <source>
        <dbReference type="ARBA" id="ARBA00010387"/>
    </source>
</evidence>
<organism evidence="7 8">
    <name type="scientific">Pseudonocardia endophytica</name>
    <dbReference type="NCBI Taxonomy" id="401976"/>
    <lineage>
        <taxon>Bacteria</taxon>
        <taxon>Bacillati</taxon>
        <taxon>Actinomycetota</taxon>
        <taxon>Actinomycetes</taxon>
        <taxon>Pseudonocardiales</taxon>
        <taxon>Pseudonocardiaceae</taxon>
        <taxon>Pseudonocardia</taxon>
    </lineage>
</organism>
<keyword evidence="8" id="KW-1185">Reference proteome</keyword>
<dbReference type="UniPathway" id="UPA00109">
    <property type="reaction ID" value="UER00183"/>
</dbReference>
<dbReference type="Proteomes" id="UP000295560">
    <property type="component" value="Unassembled WGS sequence"/>
</dbReference>
<dbReference type="AlphaFoldDB" id="A0A4R1I125"/>
<dbReference type="Gene3D" id="3.20.20.70">
    <property type="entry name" value="Aldolase class I"/>
    <property type="match status" value="1"/>
</dbReference>
<comment type="caution">
    <text evidence="7">The sequence shown here is derived from an EMBL/GenBank/DDBJ whole genome shotgun (WGS) entry which is preliminary data.</text>
</comment>
<dbReference type="OrthoDB" id="9813469at2"/>
<dbReference type="PANTHER" id="PTHR11627">
    <property type="entry name" value="FRUCTOSE-BISPHOSPHATE ALDOLASE"/>
    <property type="match status" value="1"/>
</dbReference>
<comment type="pathway">
    <text evidence="1">Carbohydrate degradation; glycolysis; D-glyceraldehyde 3-phosphate and glycerone phosphate from D-glucose: step 4/4.</text>
</comment>
<evidence type="ECO:0000313" key="7">
    <source>
        <dbReference type="EMBL" id="TCK27225.1"/>
    </source>
</evidence>
<keyword evidence="5" id="KW-0456">Lyase</keyword>
<evidence type="ECO:0000313" key="8">
    <source>
        <dbReference type="Proteomes" id="UP000295560"/>
    </source>
</evidence>
<accession>A0A4R1I125</accession>
<dbReference type="Pfam" id="PF00274">
    <property type="entry name" value="Glycolytic"/>
    <property type="match status" value="1"/>
</dbReference>
<dbReference type="RefSeq" id="WP_132425652.1">
    <property type="nucleotide sequence ID" value="NZ_SMFZ01000001.1"/>
</dbReference>
<gene>
    <name evidence="7" type="ORF">EV378_3092</name>
</gene>